<reference evidence="2" key="1">
    <citation type="journal article" date="2022" name="bioRxiv">
        <title>Sequencing and chromosome-scale assembly of the giantPleurodeles waltlgenome.</title>
        <authorList>
            <person name="Brown T."/>
            <person name="Elewa A."/>
            <person name="Iarovenko S."/>
            <person name="Subramanian E."/>
            <person name="Araus A.J."/>
            <person name="Petzold A."/>
            <person name="Susuki M."/>
            <person name="Suzuki K.-i.T."/>
            <person name="Hayashi T."/>
            <person name="Toyoda A."/>
            <person name="Oliveira C."/>
            <person name="Osipova E."/>
            <person name="Leigh N.D."/>
            <person name="Simon A."/>
            <person name="Yun M.H."/>
        </authorList>
    </citation>
    <scope>NUCLEOTIDE SEQUENCE</scope>
    <source>
        <strain evidence="2">20211129_DDA</strain>
        <tissue evidence="2">Liver</tissue>
    </source>
</reference>
<keyword evidence="3" id="KW-1185">Reference proteome</keyword>
<protein>
    <submittedName>
        <fullName evidence="2">Uncharacterized protein</fullName>
    </submittedName>
</protein>
<proteinExistence type="predicted"/>
<gene>
    <name evidence="2" type="ORF">NDU88_006661</name>
</gene>
<accession>A0AAV7VPR2</accession>
<comment type="caution">
    <text evidence="2">The sequence shown here is derived from an EMBL/GenBank/DDBJ whole genome shotgun (WGS) entry which is preliminary data.</text>
</comment>
<organism evidence="2 3">
    <name type="scientific">Pleurodeles waltl</name>
    <name type="common">Iberian ribbed newt</name>
    <dbReference type="NCBI Taxonomy" id="8319"/>
    <lineage>
        <taxon>Eukaryota</taxon>
        <taxon>Metazoa</taxon>
        <taxon>Chordata</taxon>
        <taxon>Craniata</taxon>
        <taxon>Vertebrata</taxon>
        <taxon>Euteleostomi</taxon>
        <taxon>Amphibia</taxon>
        <taxon>Batrachia</taxon>
        <taxon>Caudata</taxon>
        <taxon>Salamandroidea</taxon>
        <taxon>Salamandridae</taxon>
        <taxon>Pleurodelinae</taxon>
        <taxon>Pleurodeles</taxon>
    </lineage>
</organism>
<evidence type="ECO:0000313" key="2">
    <source>
        <dbReference type="EMBL" id="KAJ1202866.1"/>
    </source>
</evidence>
<evidence type="ECO:0000256" key="1">
    <source>
        <dbReference type="SAM" id="MobiDB-lite"/>
    </source>
</evidence>
<feature type="region of interest" description="Disordered" evidence="1">
    <location>
        <begin position="81"/>
        <end position="100"/>
    </location>
</feature>
<dbReference type="Proteomes" id="UP001066276">
    <property type="component" value="Chromosome 2_1"/>
</dbReference>
<name>A0AAV7VPR2_PLEWA</name>
<sequence length="100" mass="11205">MYAAGAVGALKKTLRTRKWISLHGSRASSGMEREKGLWNPGVKKIKKGLKVRTRPVETNPFLGLQRLFESSDSACRMHVRDPVSEGRSSMTDLDSSCEYY</sequence>
<dbReference type="AlphaFoldDB" id="A0AAV7VPR2"/>
<evidence type="ECO:0000313" key="3">
    <source>
        <dbReference type="Proteomes" id="UP001066276"/>
    </source>
</evidence>
<dbReference type="EMBL" id="JANPWB010000003">
    <property type="protein sequence ID" value="KAJ1202866.1"/>
    <property type="molecule type" value="Genomic_DNA"/>
</dbReference>